<dbReference type="PATRIC" id="fig|1260221.3.peg.1847"/>
<reference evidence="2 3" key="1">
    <citation type="journal article" date="2013" name="ISME J.">
        <title>Comparative genomics of pathogenic lineages of Vibrio nigripulchritudo identifies virulence-associated traits.</title>
        <authorList>
            <person name="Goudenege D."/>
            <person name="Labreuche Y."/>
            <person name="Krin E."/>
            <person name="Ansquer D."/>
            <person name="Mangenot S."/>
            <person name="Calteau A."/>
            <person name="Medigue C."/>
            <person name="Mazel D."/>
            <person name="Polz M.F."/>
            <person name="Le Roux F."/>
        </authorList>
    </citation>
    <scope>NUCLEOTIDE SEQUENCE [LARGE SCALE GENOMIC DNA]</scope>
    <source>
        <strain evidence="3">SnF1</strain>
    </source>
</reference>
<keyword evidence="1" id="KW-0472">Membrane</keyword>
<protein>
    <submittedName>
        <fullName evidence="2">Uncharacterized protein</fullName>
    </submittedName>
</protein>
<dbReference type="EMBL" id="FO203526">
    <property type="protein sequence ID" value="CCO58038.1"/>
    <property type="molecule type" value="Genomic_DNA"/>
</dbReference>
<name>U4KFQ3_9VIBR</name>
<dbReference type="Proteomes" id="UP000016895">
    <property type="component" value="Chromosome 1"/>
</dbReference>
<organism evidence="2 3">
    <name type="scientific">Vibrio nigripulchritudo</name>
    <dbReference type="NCBI Taxonomy" id="28173"/>
    <lineage>
        <taxon>Bacteria</taxon>
        <taxon>Pseudomonadati</taxon>
        <taxon>Pseudomonadota</taxon>
        <taxon>Gammaproteobacteria</taxon>
        <taxon>Vibrionales</taxon>
        <taxon>Vibrionaceae</taxon>
        <taxon>Vibrio</taxon>
    </lineage>
</organism>
<feature type="transmembrane region" description="Helical" evidence="1">
    <location>
        <begin position="73"/>
        <end position="92"/>
    </location>
</feature>
<accession>U4KFQ3</accession>
<keyword evidence="1" id="KW-0812">Transmembrane</keyword>
<dbReference type="STRING" id="28173.VIBNI_A1943"/>
<gene>
    <name evidence="2" type="ORF">VIBNI_A1943</name>
</gene>
<dbReference type="AlphaFoldDB" id="U4KFQ3"/>
<keyword evidence="1" id="KW-1133">Transmembrane helix</keyword>
<feature type="transmembrane region" description="Helical" evidence="1">
    <location>
        <begin position="6"/>
        <end position="27"/>
    </location>
</feature>
<dbReference type="KEGG" id="vni:VIBNI_A1943"/>
<feature type="transmembrane region" description="Helical" evidence="1">
    <location>
        <begin position="48"/>
        <end position="67"/>
    </location>
</feature>
<sequence length="106" mass="11903">MPLWLTIVIGIVQLCVGGMAAFGFVFWMSAERAPSLNKRHNDAVFRMLFSFCFALFASLAAQAFFYLQQDLAAYVSAIALPWLIFVGMVIYFKKHAIDSKVSRIGE</sequence>
<evidence type="ECO:0000313" key="3">
    <source>
        <dbReference type="Proteomes" id="UP000016895"/>
    </source>
</evidence>
<evidence type="ECO:0000313" key="2">
    <source>
        <dbReference type="EMBL" id="CCO58038.1"/>
    </source>
</evidence>
<evidence type="ECO:0000256" key="1">
    <source>
        <dbReference type="SAM" id="Phobius"/>
    </source>
</evidence>
<keyword evidence="3" id="KW-1185">Reference proteome</keyword>
<dbReference type="RefSeq" id="WP_022550888.1">
    <property type="nucleotide sequence ID" value="NC_022528.1"/>
</dbReference>
<proteinExistence type="predicted"/>